<evidence type="ECO:0000256" key="6">
    <source>
        <dbReference type="ARBA" id="ARBA00023274"/>
    </source>
</evidence>
<dbReference type="InterPro" id="IPR056800">
    <property type="entry name" value="vWA_Ro60"/>
</dbReference>
<dbReference type="RefSeq" id="WP_229590980.1">
    <property type="nucleotide sequence ID" value="NZ_AP024485.1"/>
</dbReference>
<dbReference type="PROSITE" id="PS50988">
    <property type="entry name" value="TROVE"/>
    <property type="match status" value="1"/>
</dbReference>
<dbReference type="PANTHER" id="PTHR14202:SF0">
    <property type="entry name" value="RNA-BINDING PROTEIN RO60"/>
    <property type="match status" value="1"/>
</dbReference>
<name>A0ABM8HY70_9BACT</name>
<keyword evidence="6 8" id="KW-0687">Ribonucleoprotein</keyword>
<evidence type="ECO:0000256" key="5">
    <source>
        <dbReference type="ARBA" id="ARBA00022884"/>
    </source>
</evidence>
<sequence>MANTELFKTIAGKFVPPTTGTNNAGAAAYTFDPKHTLAQYVATGTLGGTFYASARDELDSVLELVKEVEPEFVAKAAIYSREKGFMKDMPALLCAWLSVTAPGLLPVVFERVIDNGRMLRNFVQIMRSGVVGRKSLGSRPKRLVRNWLADHSEDTLLRASVGNSPSLADIIKMVHPKPEDEVRDAFYGWLIGRDVDRDKLPALVRDYEDYKETGQGRPPAVSFQMLASLDIGKEEWTEIARNAGWTMTRMNLNTFARHGVFENPEMVAMVAKRLADQDELRKARVFPYQVLSACVACGDELPGEIREALQDALEYSLEAVPALGGKVYVCPDVSGSMGMPVTGYRAGATSAVTCVDVAGLVAAAVLRKNPEAEILAFDYDVVPLQINARDSVLTNAGKFGAVWGGGTNISAPLESLNSRRAKGDMVILVSDNESWVDADSAHGTELMRQWSLFKRRNPQARLVCMDIAPYNTTQATERDDIMNVGGFSDTVFNLIDIYARGLLNEEHWVGVIEGVEL</sequence>
<keyword evidence="3" id="KW-0963">Cytoplasm</keyword>
<proteinExistence type="inferred from homology"/>
<keyword evidence="5" id="KW-0694">RNA-binding</keyword>
<evidence type="ECO:0000256" key="4">
    <source>
        <dbReference type="ARBA" id="ARBA00022723"/>
    </source>
</evidence>
<keyword evidence="4" id="KW-0479">Metal-binding</keyword>
<evidence type="ECO:0000256" key="2">
    <source>
        <dbReference type="ARBA" id="ARBA00007814"/>
    </source>
</evidence>
<dbReference type="GO" id="GO:1990904">
    <property type="term" value="C:ribonucleoprotein complex"/>
    <property type="evidence" value="ECO:0007669"/>
    <property type="project" value="UniProtKB-KW"/>
</dbReference>
<feature type="domain" description="TROVE" evidence="7">
    <location>
        <begin position="20"/>
        <end position="325"/>
    </location>
</feature>
<dbReference type="InterPro" id="IPR008858">
    <property type="entry name" value="TROVE_dom"/>
</dbReference>
<evidence type="ECO:0000313" key="9">
    <source>
        <dbReference type="Proteomes" id="UP001053296"/>
    </source>
</evidence>
<dbReference type="Gene3D" id="3.40.50.410">
    <property type="entry name" value="von Willebrand factor, type A domain"/>
    <property type="match status" value="1"/>
</dbReference>
<dbReference type="Pfam" id="PF05731">
    <property type="entry name" value="TROVE"/>
    <property type="match status" value="1"/>
</dbReference>
<accession>A0ABM8HY70</accession>
<dbReference type="Proteomes" id="UP001053296">
    <property type="component" value="Chromosome"/>
</dbReference>
<reference evidence="8" key="1">
    <citation type="journal article" date="2022" name="Arch. Microbiol.">
        <title>Pseudodesulfovibrio sediminis sp. nov., a mesophilic and neutrophilic sulfate-reducing bacterium isolated from sediment of a brackish lake.</title>
        <authorList>
            <person name="Takahashi A."/>
            <person name="Kojima H."/>
            <person name="Watanabe M."/>
            <person name="Fukui M."/>
        </authorList>
    </citation>
    <scope>NUCLEOTIDE SEQUENCE</scope>
    <source>
        <strain evidence="8">SF6</strain>
    </source>
</reference>
<organism evidence="8 9">
    <name type="scientific">Pseudodesulfovibrio sediminis</name>
    <dbReference type="NCBI Taxonomy" id="2810563"/>
    <lineage>
        <taxon>Bacteria</taxon>
        <taxon>Pseudomonadati</taxon>
        <taxon>Thermodesulfobacteriota</taxon>
        <taxon>Desulfovibrionia</taxon>
        <taxon>Desulfovibrionales</taxon>
        <taxon>Desulfovibrionaceae</taxon>
    </lineage>
</organism>
<dbReference type="Pfam" id="PF25045">
    <property type="entry name" value="vWA_Ro60"/>
    <property type="match status" value="1"/>
</dbReference>
<dbReference type="SUPFAM" id="SSF140864">
    <property type="entry name" value="TROVE domain-like"/>
    <property type="match status" value="1"/>
</dbReference>
<dbReference type="EMBL" id="AP024485">
    <property type="protein sequence ID" value="BCS88989.1"/>
    <property type="molecule type" value="Genomic_DNA"/>
</dbReference>
<evidence type="ECO:0000256" key="1">
    <source>
        <dbReference type="ARBA" id="ARBA00004496"/>
    </source>
</evidence>
<dbReference type="PANTHER" id="PTHR14202">
    <property type="entry name" value="60 KDA RIBONUCLEOPROTEIN SSA/RO"/>
    <property type="match status" value="1"/>
</dbReference>
<evidence type="ECO:0000259" key="7">
    <source>
        <dbReference type="PROSITE" id="PS50988"/>
    </source>
</evidence>
<dbReference type="InterPro" id="IPR040322">
    <property type="entry name" value="TROVE2"/>
</dbReference>
<comment type="subcellular location">
    <subcellularLocation>
        <location evidence="1">Cytoplasm</location>
    </subcellularLocation>
</comment>
<evidence type="ECO:0000313" key="8">
    <source>
        <dbReference type="EMBL" id="BCS88989.1"/>
    </source>
</evidence>
<comment type="similarity">
    <text evidence="2">Belongs to the Ro 60 kDa family.</text>
</comment>
<evidence type="ECO:0000256" key="3">
    <source>
        <dbReference type="ARBA" id="ARBA00022490"/>
    </source>
</evidence>
<keyword evidence="9" id="KW-1185">Reference proteome</keyword>
<dbReference type="InterPro" id="IPR036465">
    <property type="entry name" value="vWFA_dom_sf"/>
</dbReference>
<dbReference type="SUPFAM" id="SSF53300">
    <property type="entry name" value="vWA-like"/>
    <property type="match status" value="1"/>
</dbReference>
<protein>
    <submittedName>
        <fullName evidence="8">Ribonucleoprotein</fullName>
    </submittedName>
</protein>
<dbReference type="InterPro" id="IPR037214">
    <property type="entry name" value="TROVE_dom_sf"/>
</dbReference>
<gene>
    <name evidence="8" type="primary">rsr</name>
    <name evidence="8" type="ORF">PSDVSF_22310</name>
</gene>